<dbReference type="GO" id="GO:0016020">
    <property type="term" value="C:membrane"/>
    <property type="evidence" value="ECO:0007669"/>
    <property type="project" value="UniProtKB-SubCell"/>
</dbReference>
<dbReference type="Proteomes" id="UP000278746">
    <property type="component" value="Unassembled WGS sequence"/>
</dbReference>
<comment type="caution">
    <text evidence="7">The sequence shown here is derived from an EMBL/GenBank/DDBJ whole genome shotgun (WGS) entry which is preliminary data.</text>
</comment>
<dbReference type="OrthoDB" id="2004788at2"/>
<evidence type="ECO:0000259" key="6">
    <source>
        <dbReference type="Pfam" id="PF05154"/>
    </source>
</evidence>
<comment type="subcellular location">
    <subcellularLocation>
        <location evidence="1">Membrane</location>
        <topology evidence="1">Multi-pass membrane protein</topology>
    </subcellularLocation>
</comment>
<evidence type="ECO:0000313" key="7">
    <source>
        <dbReference type="EMBL" id="RNA68812.1"/>
    </source>
</evidence>
<feature type="transmembrane region" description="Helical" evidence="5">
    <location>
        <begin position="54"/>
        <end position="79"/>
    </location>
</feature>
<evidence type="ECO:0000256" key="2">
    <source>
        <dbReference type="ARBA" id="ARBA00022692"/>
    </source>
</evidence>
<name>A0A3M7TUY4_9BACI</name>
<keyword evidence="2 5" id="KW-0812">Transmembrane</keyword>
<accession>A0A3M7TUY4</accession>
<feature type="transmembrane region" description="Helical" evidence="5">
    <location>
        <begin position="30"/>
        <end position="48"/>
    </location>
</feature>
<dbReference type="PANTHER" id="PTHR21016">
    <property type="entry name" value="BETA-AMYLOID BINDING PROTEIN-RELATED"/>
    <property type="match status" value="1"/>
</dbReference>
<feature type="domain" description="TM2" evidence="6">
    <location>
        <begin position="26"/>
        <end position="81"/>
    </location>
</feature>
<dbReference type="AlphaFoldDB" id="A0A3M7TUY4"/>
<evidence type="ECO:0000256" key="4">
    <source>
        <dbReference type="ARBA" id="ARBA00023136"/>
    </source>
</evidence>
<evidence type="ECO:0000256" key="1">
    <source>
        <dbReference type="ARBA" id="ARBA00004141"/>
    </source>
</evidence>
<organism evidence="7 8">
    <name type="scientific">Alteribacter keqinensis</name>
    <dbReference type="NCBI Taxonomy" id="2483800"/>
    <lineage>
        <taxon>Bacteria</taxon>
        <taxon>Bacillati</taxon>
        <taxon>Bacillota</taxon>
        <taxon>Bacilli</taxon>
        <taxon>Bacillales</taxon>
        <taxon>Bacillaceae</taxon>
        <taxon>Alteribacter</taxon>
    </lineage>
</organism>
<evidence type="ECO:0000256" key="5">
    <source>
        <dbReference type="SAM" id="Phobius"/>
    </source>
</evidence>
<keyword evidence="3 5" id="KW-1133">Transmembrane helix</keyword>
<evidence type="ECO:0000313" key="8">
    <source>
        <dbReference type="Proteomes" id="UP000278746"/>
    </source>
</evidence>
<evidence type="ECO:0000256" key="3">
    <source>
        <dbReference type="ARBA" id="ARBA00022989"/>
    </source>
</evidence>
<gene>
    <name evidence="7" type="ORF">EBO34_02270</name>
</gene>
<reference evidence="7 8" key="1">
    <citation type="submission" date="2018-10" db="EMBL/GenBank/DDBJ databases">
        <title>Bacillus Keqinensis sp. nov., a moderately halophilic bacterium isolated from a saline-alkaline lake.</title>
        <authorList>
            <person name="Wang H."/>
        </authorList>
    </citation>
    <scope>NUCLEOTIDE SEQUENCE [LARGE SCALE GENOMIC DNA]</scope>
    <source>
        <strain evidence="7 8">KQ-3</strain>
    </source>
</reference>
<dbReference type="EMBL" id="RHIB01000001">
    <property type="protein sequence ID" value="RNA68812.1"/>
    <property type="molecule type" value="Genomic_DNA"/>
</dbReference>
<dbReference type="RefSeq" id="WP_122896337.1">
    <property type="nucleotide sequence ID" value="NZ_RHIB01000001.1"/>
</dbReference>
<dbReference type="PANTHER" id="PTHR21016:SF25">
    <property type="entry name" value="TM2 DOMAIN-CONTAINING PROTEIN DDB_G0277895-RELATED"/>
    <property type="match status" value="1"/>
</dbReference>
<keyword evidence="4 5" id="KW-0472">Membrane</keyword>
<proteinExistence type="predicted"/>
<dbReference type="Pfam" id="PF05154">
    <property type="entry name" value="TM2"/>
    <property type="match status" value="1"/>
</dbReference>
<keyword evidence="8" id="KW-1185">Reference proteome</keyword>
<sequence>MNNLLMKRELSGEQLSIIANEFDKKKKSKGVLYVLWLFFGSIGVHRFYLGDIGYGIGMIAVWIVSWFLAFVPILIWVLVDVFLIGKRLEKINDQLEFSIIENVKSYQN</sequence>
<protein>
    <submittedName>
        <fullName evidence="7">TM2 domain-containing protein</fullName>
    </submittedName>
</protein>
<dbReference type="InterPro" id="IPR007829">
    <property type="entry name" value="TM2"/>
</dbReference>
<dbReference type="InterPro" id="IPR050932">
    <property type="entry name" value="TM2D1-3-like"/>
</dbReference>